<evidence type="ECO:0000256" key="7">
    <source>
        <dbReference type="PROSITE-ProRule" id="PRU01360"/>
    </source>
</evidence>
<dbReference type="InterPro" id="IPR012910">
    <property type="entry name" value="Plug_dom"/>
</dbReference>
<dbReference type="Proteomes" id="UP000653730">
    <property type="component" value="Unassembled WGS sequence"/>
</dbReference>
<evidence type="ECO:0000256" key="2">
    <source>
        <dbReference type="ARBA" id="ARBA00022448"/>
    </source>
</evidence>
<keyword evidence="6 7" id="KW-0998">Cell outer membrane</keyword>
<evidence type="ECO:0000256" key="5">
    <source>
        <dbReference type="ARBA" id="ARBA00023136"/>
    </source>
</evidence>
<dbReference type="NCBIfam" id="TIGR04057">
    <property type="entry name" value="SusC_RagA_signa"/>
    <property type="match status" value="1"/>
</dbReference>
<dbReference type="InterPro" id="IPR008969">
    <property type="entry name" value="CarboxyPept-like_regulatory"/>
</dbReference>
<dbReference type="SUPFAM" id="SSF49464">
    <property type="entry name" value="Carboxypeptidase regulatory domain-like"/>
    <property type="match status" value="1"/>
</dbReference>
<comment type="subcellular location">
    <subcellularLocation>
        <location evidence="1 7">Cell outer membrane</location>
        <topology evidence="1 7">Multi-pass membrane protein</topology>
    </subcellularLocation>
</comment>
<keyword evidence="2 7" id="KW-0813">Transport</keyword>
<gene>
    <name evidence="9" type="ORF">IBL28_10615</name>
</gene>
<dbReference type="Pfam" id="PF13715">
    <property type="entry name" value="CarbopepD_reg_2"/>
    <property type="match status" value="1"/>
</dbReference>
<organism evidence="9 10">
    <name type="scientific">Sinomicrobium weinanense</name>
    <dbReference type="NCBI Taxonomy" id="2842200"/>
    <lineage>
        <taxon>Bacteria</taxon>
        <taxon>Pseudomonadati</taxon>
        <taxon>Bacteroidota</taxon>
        <taxon>Flavobacteriia</taxon>
        <taxon>Flavobacteriales</taxon>
        <taxon>Flavobacteriaceae</taxon>
        <taxon>Sinomicrobium</taxon>
    </lineage>
</organism>
<dbReference type="InterPro" id="IPR023996">
    <property type="entry name" value="TonB-dep_OMP_SusC/RagA"/>
</dbReference>
<dbReference type="InterPro" id="IPR011662">
    <property type="entry name" value="Secretin/TonB_short_N"/>
</dbReference>
<dbReference type="Pfam" id="PF07715">
    <property type="entry name" value="Plug"/>
    <property type="match status" value="1"/>
</dbReference>
<dbReference type="InterPro" id="IPR039426">
    <property type="entry name" value="TonB-dep_rcpt-like"/>
</dbReference>
<dbReference type="InterPro" id="IPR036942">
    <property type="entry name" value="Beta-barrel_TonB_sf"/>
</dbReference>
<dbReference type="InterPro" id="IPR023997">
    <property type="entry name" value="TonB-dep_OMP_SusC/RagA_CS"/>
</dbReference>
<dbReference type="SUPFAM" id="SSF56935">
    <property type="entry name" value="Porins"/>
    <property type="match status" value="1"/>
</dbReference>
<dbReference type="Gene3D" id="2.40.170.20">
    <property type="entry name" value="TonB-dependent receptor, beta-barrel domain"/>
    <property type="match status" value="1"/>
</dbReference>
<sequence length="1109" mass="122922">MKLLLLLFIVSISMYGKMSFGQNNKFSMDYENVTIGRLMDEIEVKTPFKFIYNSNTVNLNRVISINIKDRKIEEVLKVIFDKSHVSYEIYDGKILLKPSAKNKRSDTSPAQQQIEIKGHVNDAKGTPLPGVNVIEKGTRNGTQTDFDGNFKLDVTSEKSVLVFSYIGMQTIERPVDADSDLEVVMKENNVNLQEVVVVGYGKAKKADLTSSISTVSPDDLEDLPVTGVEQALQGRASGVTVTSSSGLPGSSVSVRIRGIGTVNNNNPLYVVDGVPTDGMNYLNPSDIESIQVLKDASAAAIYGSRAANGVILITTKKGKQGKPSFSLDAYYGISKPWRSYDPADREEYLYMVGAVNGTNSPIYTTAQAEYDRGYNTNWWDETIRTASIQQYNFSVNGGTDKVKYNFSIGHLNQEGSIDPSGYKRLTGRINTSFELTKSIEVGENLSISNEVRPNTYSGILRIMEQYDPLVPVIDPEHDQNDPYNKWGNSGITFGSSPRAMLARTIGESKSLRLFGNVYANLSFTDDLVFSSSLGFDVRRDDMHSFSPIYYFDASDHNDLASAYAGSTSSDGWTWSNTVTWTREFGPHHIKALAGMQAEERKSRWVNGTKFGQPGNDDRFQYIDAGTEGDRINGSAANFSLASYFGRVNYNFKDKYLLTGSIRWDGSSNFAKEYRWGMFPSVSGGWVLSREAFWKDLGISWLSSLKLRGGWGQLGNQQIPGGSYVSFVEGGIYRRFVLGNDNIVQGYSISNTGNSTIQWETSEQSNVGIEAGFFNGALTAEFEVYNRKTKDMLIAYPVARTFGASSPWVNAGSVENKGFEITAKYNGIIGDDFKFQVGGNLSHYKNEVTGLGQGQPYVESIPGSRVTGASRTTVGHPIGEFYGWKTDGIFQDQQEIDNYTHNGNLIQPNARPGDFRFVDTDHDGTITDKDKTTIGNPHPDFTYGANIDLEYKSFDLSVFLQGSYGNDLFNINKYTINRPLGFDNVEAGAVYDAWTPENGSNTNPVMSISDPNNNYRASDWYVENGSYMRVKNVQLGYNFPESLLSSLHISSLRIYIAAQNLFTFTRYSGLDPELGAYAVGDSGQQQRLMGVDFFTFPQSRTFQAGCSIKF</sequence>
<dbReference type="InterPro" id="IPR037066">
    <property type="entry name" value="Plug_dom_sf"/>
</dbReference>
<dbReference type="GO" id="GO:0009279">
    <property type="term" value="C:cell outer membrane"/>
    <property type="evidence" value="ECO:0007669"/>
    <property type="project" value="UniProtKB-SubCell"/>
</dbReference>
<dbReference type="RefSeq" id="WP_187965568.1">
    <property type="nucleotide sequence ID" value="NZ_JACVDC010000027.1"/>
</dbReference>
<dbReference type="EMBL" id="JACVDC010000027">
    <property type="protein sequence ID" value="MBC9796424.1"/>
    <property type="molecule type" value="Genomic_DNA"/>
</dbReference>
<keyword evidence="4 7" id="KW-0812">Transmembrane</keyword>
<feature type="domain" description="Secretin/TonB short N-terminal" evidence="8">
    <location>
        <begin position="48"/>
        <end position="99"/>
    </location>
</feature>
<evidence type="ECO:0000256" key="3">
    <source>
        <dbReference type="ARBA" id="ARBA00022452"/>
    </source>
</evidence>
<keyword evidence="9" id="KW-0675">Receptor</keyword>
<accession>A0A926JSC8</accession>
<evidence type="ECO:0000256" key="6">
    <source>
        <dbReference type="ARBA" id="ARBA00023237"/>
    </source>
</evidence>
<dbReference type="FunFam" id="2.170.130.10:FF:000008">
    <property type="entry name" value="SusC/RagA family TonB-linked outer membrane protein"/>
    <property type="match status" value="1"/>
</dbReference>
<evidence type="ECO:0000256" key="1">
    <source>
        <dbReference type="ARBA" id="ARBA00004571"/>
    </source>
</evidence>
<dbReference type="Pfam" id="PF07660">
    <property type="entry name" value="STN"/>
    <property type="match status" value="1"/>
</dbReference>
<dbReference type="NCBIfam" id="TIGR04056">
    <property type="entry name" value="OMP_RagA_SusC"/>
    <property type="match status" value="1"/>
</dbReference>
<comment type="caution">
    <text evidence="9">The sequence shown here is derived from an EMBL/GenBank/DDBJ whole genome shotgun (WGS) entry which is preliminary data.</text>
</comment>
<protein>
    <submittedName>
        <fullName evidence="9">TonB-dependent receptor</fullName>
    </submittedName>
</protein>
<keyword evidence="10" id="KW-1185">Reference proteome</keyword>
<dbReference type="Gene3D" id="2.60.40.1120">
    <property type="entry name" value="Carboxypeptidase-like, regulatory domain"/>
    <property type="match status" value="1"/>
</dbReference>
<name>A0A926JSC8_9FLAO</name>
<keyword evidence="5 7" id="KW-0472">Membrane</keyword>
<dbReference type="PROSITE" id="PS52016">
    <property type="entry name" value="TONB_DEPENDENT_REC_3"/>
    <property type="match status" value="1"/>
</dbReference>
<dbReference type="SMART" id="SM00965">
    <property type="entry name" value="STN"/>
    <property type="match status" value="1"/>
</dbReference>
<dbReference type="Gene3D" id="2.170.130.10">
    <property type="entry name" value="TonB-dependent receptor, plug domain"/>
    <property type="match status" value="1"/>
</dbReference>
<dbReference type="AlphaFoldDB" id="A0A926JSC8"/>
<reference evidence="9 10" key="1">
    <citation type="submission" date="2020-09" db="EMBL/GenBank/DDBJ databases">
        <title>Sinomicrobium weinanense sp. nov., a halophilic bacteria isolated from saline-alkali soil.</title>
        <authorList>
            <person name="Wu P."/>
            <person name="Ren H."/>
            <person name="Mei Y."/>
            <person name="Liang Y."/>
            <person name="Chen Z."/>
        </authorList>
    </citation>
    <scope>NUCLEOTIDE SEQUENCE [LARGE SCALE GENOMIC DNA]</scope>
    <source>
        <strain evidence="9 10">FJxs</strain>
    </source>
</reference>
<comment type="similarity">
    <text evidence="7">Belongs to the TonB-dependent receptor family.</text>
</comment>
<evidence type="ECO:0000313" key="9">
    <source>
        <dbReference type="EMBL" id="MBC9796424.1"/>
    </source>
</evidence>
<evidence type="ECO:0000259" key="8">
    <source>
        <dbReference type="SMART" id="SM00965"/>
    </source>
</evidence>
<evidence type="ECO:0000313" key="10">
    <source>
        <dbReference type="Proteomes" id="UP000653730"/>
    </source>
</evidence>
<evidence type="ECO:0000256" key="4">
    <source>
        <dbReference type="ARBA" id="ARBA00022692"/>
    </source>
</evidence>
<keyword evidence="3 7" id="KW-1134">Transmembrane beta strand</keyword>
<proteinExistence type="inferred from homology"/>